<dbReference type="NCBIfam" id="TIGR03357">
    <property type="entry name" value="VI_zyme"/>
    <property type="match status" value="1"/>
</dbReference>
<dbReference type="PANTHER" id="PTHR38595">
    <property type="entry name" value="CYTOPLASMIC PROTEIN-RELATED"/>
    <property type="match status" value="1"/>
</dbReference>
<accession>A0ABS3LRQ2</accession>
<name>A0ABS3LRQ2_9PROT</name>
<dbReference type="Proteomes" id="UP000664771">
    <property type="component" value="Unassembled WGS sequence"/>
</dbReference>
<dbReference type="PANTHER" id="PTHR38595:SF1">
    <property type="entry name" value="TYPE VI SECRETION SYSTEM COMPONENT TSSE1"/>
    <property type="match status" value="1"/>
</dbReference>
<evidence type="ECO:0000259" key="1">
    <source>
        <dbReference type="Pfam" id="PF04965"/>
    </source>
</evidence>
<dbReference type="EMBL" id="JAFVMF010000002">
    <property type="protein sequence ID" value="MBO1358588.1"/>
    <property type="molecule type" value="Genomic_DNA"/>
</dbReference>
<dbReference type="InterPro" id="IPR007048">
    <property type="entry name" value="IraD/Gp25-like"/>
</dbReference>
<dbReference type="InterPro" id="IPR053176">
    <property type="entry name" value="T6SS_TssE1-like"/>
</dbReference>
<sequence length="166" mass="18850">MRSPRPKASRVTLSVLDRLLDEHPERETERPLGTGESMAALQRSVQRDLELLLNARRPWTLLPKTGFSLAASPMGYGMIDVTANVMSNQEERDAIRREIEATIRRFEPRLINVRVSLLPDNAPLSAVIPLMVEAYLLVDPEPEYVRYDTAISPSRENVTLTQQREV</sequence>
<reference evidence="2 3" key="1">
    <citation type="submission" date="2021-03" db="EMBL/GenBank/DDBJ databases">
        <title>The complete genome sequence of Acetobacter sacchari TBRC 11175.</title>
        <authorList>
            <person name="Charoenyingcharoen P."/>
            <person name="Yukphan P."/>
        </authorList>
    </citation>
    <scope>NUCLEOTIDE SEQUENCE [LARGE SCALE GENOMIC DNA]</scope>
    <source>
        <strain evidence="2 3">TBRC 11175</strain>
    </source>
</reference>
<keyword evidence="3" id="KW-1185">Reference proteome</keyword>
<dbReference type="Pfam" id="PF04965">
    <property type="entry name" value="GPW_gp25"/>
    <property type="match status" value="1"/>
</dbReference>
<comment type="caution">
    <text evidence="2">The sequence shown here is derived from an EMBL/GenBank/DDBJ whole genome shotgun (WGS) entry which is preliminary data.</text>
</comment>
<dbReference type="SUPFAM" id="SSF160719">
    <property type="entry name" value="gpW/gp25-like"/>
    <property type="match status" value="1"/>
</dbReference>
<evidence type="ECO:0000313" key="2">
    <source>
        <dbReference type="EMBL" id="MBO1358588.1"/>
    </source>
</evidence>
<gene>
    <name evidence="2" type="primary">tssE</name>
    <name evidence="2" type="ORF">J2D73_02075</name>
</gene>
<organism evidence="2 3">
    <name type="scientific">Acetobacter sacchari</name>
    <dbReference type="NCBI Taxonomy" id="2661687"/>
    <lineage>
        <taxon>Bacteria</taxon>
        <taxon>Pseudomonadati</taxon>
        <taxon>Pseudomonadota</taxon>
        <taxon>Alphaproteobacteria</taxon>
        <taxon>Acetobacterales</taxon>
        <taxon>Acetobacteraceae</taxon>
        <taxon>Acetobacter</taxon>
    </lineage>
</organism>
<protein>
    <submittedName>
        <fullName evidence="2">Type VI secretion system baseplate subunit TssE</fullName>
    </submittedName>
</protein>
<dbReference type="InterPro" id="IPR017737">
    <property type="entry name" value="TssE1-like"/>
</dbReference>
<dbReference type="Gene3D" id="3.10.450.40">
    <property type="match status" value="1"/>
</dbReference>
<feature type="domain" description="IraD/Gp25-like" evidence="1">
    <location>
        <begin position="40"/>
        <end position="136"/>
    </location>
</feature>
<proteinExistence type="predicted"/>
<dbReference type="RefSeq" id="WP_207878941.1">
    <property type="nucleotide sequence ID" value="NZ_JAFVMF010000002.1"/>
</dbReference>
<evidence type="ECO:0000313" key="3">
    <source>
        <dbReference type="Proteomes" id="UP000664771"/>
    </source>
</evidence>